<dbReference type="SMART" id="SM00448">
    <property type="entry name" value="REC"/>
    <property type="match status" value="1"/>
</dbReference>
<evidence type="ECO:0000256" key="2">
    <source>
        <dbReference type="SAM" id="Phobius"/>
    </source>
</evidence>
<dbReference type="SUPFAM" id="SSF52172">
    <property type="entry name" value="CheY-like"/>
    <property type="match status" value="1"/>
</dbReference>
<dbReference type="GO" id="GO:0005524">
    <property type="term" value="F:ATP binding"/>
    <property type="evidence" value="ECO:0007669"/>
    <property type="project" value="UniProtKB-KW"/>
</dbReference>
<dbReference type="PROSITE" id="PS50109">
    <property type="entry name" value="HIS_KIN"/>
    <property type="match status" value="1"/>
</dbReference>
<dbReference type="CDD" id="cd17546">
    <property type="entry name" value="REC_hyHK_CKI1_RcsC-like"/>
    <property type="match status" value="1"/>
</dbReference>
<gene>
    <name evidence="5" type="ORF">MNB_SV-6-1281</name>
</gene>
<dbReference type="PRINTS" id="PR00344">
    <property type="entry name" value="BCTRLSENSOR"/>
</dbReference>
<dbReference type="InterPro" id="IPR005467">
    <property type="entry name" value="His_kinase_dom"/>
</dbReference>
<dbReference type="GO" id="GO:0016772">
    <property type="term" value="F:transferase activity, transferring phosphorus-containing groups"/>
    <property type="evidence" value="ECO:0007669"/>
    <property type="project" value="InterPro"/>
</dbReference>
<dbReference type="AlphaFoldDB" id="A0A1W1BE20"/>
<dbReference type="GO" id="GO:0005886">
    <property type="term" value="C:plasma membrane"/>
    <property type="evidence" value="ECO:0007669"/>
    <property type="project" value="UniProtKB-SubCell"/>
</dbReference>
<evidence type="ECO:0000259" key="3">
    <source>
        <dbReference type="PROSITE" id="PS50109"/>
    </source>
</evidence>
<dbReference type="PANTHER" id="PTHR45339">
    <property type="entry name" value="HYBRID SIGNAL TRANSDUCTION HISTIDINE KINASE J"/>
    <property type="match status" value="1"/>
</dbReference>
<dbReference type="InterPro" id="IPR003594">
    <property type="entry name" value="HATPase_dom"/>
</dbReference>
<dbReference type="SUPFAM" id="SSF47226">
    <property type="entry name" value="Histidine-containing phosphotransfer domain, HPT domain"/>
    <property type="match status" value="1"/>
</dbReference>
<keyword evidence="2" id="KW-1133">Transmembrane helix</keyword>
<proteinExistence type="predicted"/>
<dbReference type="Gene3D" id="3.30.565.10">
    <property type="entry name" value="Histidine kinase-like ATPase, C-terminal domain"/>
    <property type="match status" value="1"/>
</dbReference>
<keyword evidence="2" id="KW-0472">Membrane</keyword>
<evidence type="ECO:0000313" key="5">
    <source>
        <dbReference type="EMBL" id="SFV51719.1"/>
    </source>
</evidence>
<dbReference type="PROSITE" id="PS50110">
    <property type="entry name" value="RESPONSE_REGULATORY"/>
    <property type="match status" value="1"/>
</dbReference>
<dbReference type="InterPro" id="IPR036890">
    <property type="entry name" value="HATPase_C_sf"/>
</dbReference>
<evidence type="ECO:0000256" key="1">
    <source>
        <dbReference type="ARBA" id="ARBA00022553"/>
    </source>
</evidence>
<dbReference type="Pfam" id="PF02518">
    <property type="entry name" value="HATPase_c"/>
    <property type="match status" value="1"/>
</dbReference>
<dbReference type="InterPro" id="IPR011006">
    <property type="entry name" value="CheY-like_superfamily"/>
</dbReference>
<protein>
    <submittedName>
        <fullName evidence="5">Putative sensor protein</fullName>
    </submittedName>
</protein>
<sequence length="721" mass="82311">MLYSSTENDLFASDYFTTMIALVLLAIVSVVMLYISSEQLKKNKILYQEILEKQKIMEENQAGLLTNMSENISKITKEAIENRNNILKNSNDKSLEYILSEVIETENTLLDRTNDLIEFLKLKSKKIKITNEFFNLNNVLNEISGSLSSTFKSDNGVELIYDIDNEIPRFLIGDSLHLGQVLYNLLEFSMLQTLEGEVRLKVLMFKTFEDKTELQFQIIDTGAGIESNKIDTIFDPHYNKEKGEYMGLGLFVAHELVELMGGELMVESVLGKGSTFTVVLPLQVSDPANRRKYRLPEKILTTKKVFIVDSSYNSSLAIKKMFAYFKHDVKVCPKSQFEKEMPSLDRYDIIVMDEDLFTPKVIKYISSLKEKRGEYDLKVLGLGSIFNPIENELADSVIERRLKKPLNQERIFELIIELYRLDVVQKIPGDIENPTDSNGVAKTIKGPMSETPDITREHFSEFSGNSLLIVEDNLINQKVLTNILGKSGIDIELANNGEEAVVKVTTGKKKFDLVLMDINMPIMDGYTATQQIRDTGAFDDLPIVSFTALVLDSEVEKMYKAGINAFLDKPLNIGKLYTVFKIYMNKKQPVEPQKFRSSSLSLPPKVDAINIKKGIKHTNGNEALYMELLNEFNNTYKNSDELFEKLLKEHRYEQIKMLCLDMKGLAGAIGADDMYQKVEEIHKLFIYNDQQLLGGYLNDYKLEIKRLGDSINNYLNENKYS</sequence>
<dbReference type="EMBL" id="FPHC01000024">
    <property type="protein sequence ID" value="SFV51719.1"/>
    <property type="molecule type" value="Genomic_DNA"/>
</dbReference>
<evidence type="ECO:0000259" key="4">
    <source>
        <dbReference type="PROSITE" id="PS50110"/>
    </source>
</evidence>
<dbReference type="SMART" id="SM00387">
    <property type="entry name" value="HATPase_c"/>
    <property type="match status" value="1"/>
</dbReference>
<keyword evidence="1" id="KW-0597">Phosphoprotein</keyword>
<reference evidence="5" key="1">
    <citation type="submission" date="2016-10" db="EMBL/GenBank/DDBJ databases">
        <authorList>
            <person name="de Groot N.N."/>
        </authorList>
    </citation>
    <scope>NUCLEOTIDE SEQUENCE</scope>
</reference>
<dbReference type="Gene3D" id="3.40.50.2300">
    <property type="match status" value="1"/>
</dbReference>
<dbReference type="GO" id="GO:0000160">
    <property type="term" value="P:phosphorelay signal transduction system"/>
    <property type="evidence" value="ECO:0007669"/>
    <property type="project" value="InterPro"/>
</dbReference>
<dbReference type="PANTHER" id="PTHR45339:SF3">
    <property type="entry name" value="HISTIDINE KINASE"/>
    <property type="match status" value="1"/>
</dbReference>
<dbReference type="InterPro" id="IPR004358">
    <property type="entry name" value="Sig_transdc_His_kin-like_C"/>
</dbReference>
<feature type="domain" description="Histidine kinase" evidence="3">
    <location>
        <begin position="114"/>
        <end position="284"/>
    </location>
</feature>
<accession>A0A1W1BE20</accession>
<dbReference type="InterPro" id="IPR036641">
    <property type="entry name" value="HPT_dom_sf"/>
</dbReference>
<feature type="domain" description="Response regulatory" evidence="4">
    <location>
        <begin position="466"/>
        <end position="584"/>
    </location>
</feature>
<dbReference type="Gene3D" id="1.20.120.160">
    <property type="entry name" value="HPT domain"/>
    <property type="match status" value="1"/>
</dbReference>
<dbReference type="Pfam" id="PF00072">
    <property type="entry name" value="Response_reg"/>
    <property type="match status" value="1"/>
</dbReference>
<name>A0A1W1BE20_9ZZZZ</name>
<organism evidence="5">
    <name type="scientific">hydrothermal vent metagenome</name>
    <dbReference type="NCBI Taxonomy" id="652676"/>
    <lineage>
        <taxon>unclassified sequences</taxon>
        <taxon>metagenomes</taxon>
        <taxon>ecological metagenomes</taxon>
    </lineage>
</organism>
<dbReference type="InterPro" id="IPR001789">
    <property type="entry name" value="Sig_transdc_resp-reg_receiver"/>
</dbReference>
<keyword evidence="2" id="KW-0812">Transmembrane</keyword>
<dbReference type="SUPFAM" id="SSF55874">
    <property type="entry name" value="ATPase domain of HSP90 chaperone/DNA topoisomerase II/histidine kinase"/>
    <property type="match status" value="1"/>
</dbReference>
<feature type="transmembrane region" description="Helical" evidence="2">
    <location>
        <begin position="15"/>
        <end position="35"/>
    </location>
</feature>